<comment type="caution">
    <text evidence="1">The sequence shown here is derived from an EMBL/GenBank/DDBJ whole genome shotgun (WGS) entry which is preliminary data.</text>
</comment>
<protein>
    <submittedName>
        <fullName evidence="1">Uncharacterized protein</fullName>
    </submittedName>
</protein>
<dbReference type="Proteomes" id="UP001162992">
    <property type="component" value="Chromosome 3"/>
</dbReference>
<dbReference type="EMBL" id="CM055094">
    <property type="protein sequence ID" value="KAJ7562486.1"/>
    <property type="molecule type" value="Genomic_DNA"/>
</dbReference>
<reference evidence="2" key="1">
    <citation type="journal article" date="2024" name="Proc. Natl. Acad. Sci. U.S.A.">
        <title>Extraordinary preservation of gene collinearity over three hundred million years revealed in homosporous lycophytes.</title>
        <authorList>
            <person name="Li C."/>
            <person name="Wickell D."/>
            <person name="Kuo L.Y."/>
            <person name="Chen X."/>
            <person name="Nie B."/>
            <person name="Liao X."/>
            <person name="Peng D."/>
            <person name="Ji J."/>
            <person name="Jenkins J."/>
            <person name="Williams M."/>
            <person name="Shu S."/>
            <person name="Plott C."/>
            <person name="Barry K."/>
            <person name="Rajasekar S."/>
            <person name="Grimwood J."/>
            <person name="Han X."/>
            <person name="Sun S."/>
            <person name="Hou Z."/>
            <person name="He W."/>
            <person name="Dai G."/>
            <person name="Sun C."/>
            <person name="Schmutz J."/>
            <person name="Leebens-Mack J.H."/>
            <person name="Li F.W."/>
            <person name="Wang L."/>
        </authorList>
    </citation>
    <scope>NUCLEOTIDE SEQUENCE [LARGE SCALE GENOMIC DNA]</scope>
    <source>
        <strain evidence="2">cv. PW_Plant_1</strain>
    </source>
</reference>
<keyword evidence="2" id="KW-1185">Reference proteome</keyword>
<name>A0ACC2E7L6_DIPCM</name>
<evidence type="ECO:0000313" key="1">
    <source>
        <dbReference type="EMBL" id="KAJ7562486.1"/>
    </source>
</evidence>
<gene>
    <name evidence="1" type="ORF">O6H91_03G071000</name>
</gene>
<organism evidence="1 2">
    <name type="scientific">Diphasiastrum complanatum</name>
    <name type="common">Issler's clubmoss</name>
    <name type="synonym">Lycopodium complanatum</name>
    <dbReference type="NCBI Taxonomy" id="34168"/>
    <lineage>
        <taxon>Eukaryota</taxon>
        <taxon>Viridiplantae</taxon>
        <taxon>Streptophyta</taxon>
        <taxon>Embryophyta</taxon>
        <taxon>Tracheophyta</taxon>
        <taxon>Lycopodiopsida</taxon>
        <taxon>Lycopodiales</taxon>
        <taxon>Lycopodiaceae</taxon>
        <taxon>Lycopodioideae</taxon>
        <taxon>Diphasiastrum</taxon>
    </lineage>
</organism>
<sequence length="159" mass="17386">MALFVVAVLRGLQVFADSSTTIVNNGLASLASIQRSFKLDAYLQSRKLLSSSGKATYYDNYSVTRCYDTSHCKFLSGDRSVAVKSDMFEMSKCGQCLLVTCTCGTQNDGNCCNQDHPSVVVKIVDECDGSCDGDLDLSLQAFQYIAKKEEGIIQITCKR</sequence>
<proteinExistence type="predicted"/>
<evidence type="ECO:0000313" key="2">
    <source>
        <dbReference type="Proteomes" id="UP001162992"/>
    </source>
</evidence>
<accession>A0ACC2E7L6</accession>